<keyword evidence="2" id="KW-1185">Reference proteome</keyword>
<dbReference type="AlphaFoldDB" id="A0A9P9W830"/>
<dbReference type="EMBL" id="JAFIMR010000079">
    <property type="protein sequence ID" value="KAI1849046.1"/>
    <property type="molecule type" value="Genomic_DNA"/>
</dbReference>
<gene>
    <name evidence="1" type="ORF">JX265_013696</name>
</gene>
<proteinExistence type="predicted"/>
<organism evidence="1 2">
    <name type="scientific">Neoarthrinium moseri</name>
    <dbReference type="NCBI Taxonomy" id="1658444"/>
    <lineage>
        <taxon>Eukaryota</taxon>
        <taxon>Fungi</taxon>
        <taxon>Dikarya</taxon>
        <taxon>Ascomycota</taxon>
        <taxon>Pezizomycotina</taxon>
        <taxon>Sordariomycetes</taxon>
        <taxon>Xylariomycetidae</taxon>
        <taxon>Amphisphaeriales</taxon>
        <taxon>Apiosporaceae</taxon>
        <taxon>Neoarthrinium</taxon>
    </lineage>
</organism>
<sequence>MMLLDGGLLDASLTTINFGPLETIKPICISQDWPSILNDIWFRDVPKNTASYQFLDQFGEIWDGDHLSLPSQPRRDTTENDRQRLLPAPGVCGVLPMASPTGHAKRESTNKHVAFDLVDHSQPSFLNSFLSSRVLPDRQVELLLSEGSHKGIKRSLADAFEVDELDRSRKGGDSKKARGEATVEFAHGTMGSTAKTVRNVSACKDASVHDAAE</sequence>
<reference evidence="1" key="1">
    <citation type="submission" date="2021-03" db="EMBL/GenBank/DDBJ databases">
        <title>Revisited historic fungal species revealed as producer of novel bioactive compounds through whole genome sequencing and comparative genomics.</title>
        <authorList>
            <person name="Vignolle G.A."/>
            <person name="Hochenegger N."/>
            <person name="Mach R.L."/>
            <person name="Mach-Aigner A.R."/>
            <person name="Javad Rahimi M."/>
            <person name="Salim K.A."/>
            <person name="Chan C.M."/>
            <person name="Lim L.B.L."/>
            <person name="Cai F."/>
            <person name="Druzhinina I.S."/>
            <person name="U'Ren J.M."/>
            <person name="Derntl C."/>
        </authorList>
    </citation>
    <scope>NUCLEOTIDE SEQUENCE</scope>
    <source>
        <strain evidence="1">TUCIM 5799</strain>
    </source>
</reference>
<accession>A0A9P9W830</accession>
<dbReference type="Proteomes" id="UP000829685">
    <property type="component" value="Unassembled WGS sequence"/>
</dbReference>
<comment type="caution">
    <text evidence="1">The sequence shown here is derived from an EMBL/GenBank/DDBJ whole genome shotgun (WGS) entry which is preliminary data.</text>
</comment>
<name>A0A9P9W830_9PEZI</name>
<evidence type="ECO:0000313" key="1">
    <source>
        <dbReference type="EMBL" id="KAI1849046.1"/>
    </source>
</evidence>
<protein>
    <submittedName>
        <fullName evidence="1">Uncharacterized protein</fullName>
    </submittedName>
</protein>
<evidence type="ECO:0000313" key="2">
    <source>
        <dbReference type="Proteomes" id="UP000829685"/>
    </source>
</evidence>